<name>A0AC61RCF1_9BACT</name>
<dbReference type="Proteomes" id="UP000306319">
    <property type="component" value="Unassembled WGS sequence"/>
</dbReference>
<sequence>MKKINLIISSCMIVLGAFIPIACSSDSIDNGPDNVTPNERVDIQLSSETRAAARSLMDFYIGFTTDAANFVDNDASFTSKNFSVSPLSASMVLAMIANGTDQEVQTKIAGYLGTSDINALNELAEILLTELPKLDNQTELKLANSIWVNNQFKLTDSFSSLMNKEYEAIISYNDFKGNINKVIKDINKWCSTQTAGLIPEFIKQLDPATLAVFLNAVYFKGLWKEGTFLEENTKKQIFNGSNGPAQVDMMHAYSANRLYADDGNFKMFSLNFGNSAFNLRIVLPNEKLSLEEANSMLTPETMNKLMQESVLCNLSVGIPKFKIENEIRLNNIFASGNLPEVNRDLRLDMFDPAIEDGYITFLQGAAFQIDEKGVKAAAVTGGIVDILAPLAGKSYSVTVDRPFYFFLNETSTGACIISGRITDI</sequence>
<evidence type="ECO:0000313" key="2">
    <source>
        <dbReference type="Proteomes" id="UP000306319"/>
    </source>
</evidence>
<gene>
    <name evidence="1" type="ORF">E5331_19875</name>
</gene>
<dbReference type="EMBL" id="SRYB01000060">
    <property type="protein sequence ID" value="TGY75552.1"/>
    <property type="molecule type" value="Genomic_DNA"/>
</dbReference>
<proteinExistence type="predicted"/>
<evidence type="ECO:0000313" key="1">
    <source>
        <dbReference type="EMBL" id="TGY75552.1"/>
    </source>
</evidence>
<organism evidence="1 2">
    <name type="scientific">Lepagella muris</name>
    <dbReference type="NCBI Taxonomy" id="3032870"/>
    <lineage>
        <taxon>Bacteria</taxon>
        <taxon>Pseudomonadati</taxon>
        <taxon>Bacteroidota</taxon>
        <taxon>Bacteroidia</taxon>
        <taxon>Bacteroidales</taxon>
        <taxon>Muribaculaceae</taxon>
        <taxon>Lepagella</taxon>
    </lineage>
</organism>
<reference evidence="1" key="1">
    <citation type="submission" date="2019-04" db="EMBL/GenBank/DDBJ databases">
        <title>Microbes associate with the intestines of laboratory mice.</title>
        <authorList>
            <person name="Navarre W."/>
            <person name="Wong E."/>
            <person name="Huang K."/>
            <person name="Tropini C."/>
            <person name="Ng K."/>
            <person name="Yu B."/>
        </authorList>
    </citation>
    <scope>NUCLEOTIDE SEQUENCE</scope>
    <source>
        <strain evidence="1">NM04_E33</strain>
    </source>
</reference>
<accession>A0AC61RCF1</accession>
<protein>
    <submittedName>
        <fullName evidence="1">Serpin family protein</fullName>
    </submittedName>
</protein>
<keyword evidence="2" id="KW-1185">Reference proteome</keyword>
<comment type="caution">
    <text evidence="1">The sequence shown here is derived from an EMBL/GenBank/DDBJ whole genome shotgun (WGS) entry which is preliminary data.</text>
</comment>